<accession>A0AAN5CHA9</accession>
<feature type="non-terminal residue" evidence="7">
    <location>
        <position position="1"/>
    </location>
</feature>
<feature type="non-terminal residue" evidence="7">
    <location>
        <position position="329"/>
    </location>
</feature>
<dbReference type="CDD" id="cd00637">
    <property type="entry name" value="7tm_classA_rhodopsin-like"/>
    <property type="match status" value="1"/>
</dbReference>
<evidence type="ECO:0000256" key="4">
    <source>
        <dbReference type="ARBA" id="ARBA00023136"/>
    </source>
</evidence>
<feature type="transmembrane region" description="Helical" evidence="5">
    <location>
        <begin position="197"/>
        <end position="218"/>
    </location>
</feature>
<evidence type="ECO:0000313" key="7">
    <source>
        <dbReference type="EMBL" id="GMR43296.1"/>
    </source>
</evidence>
<proteinExistence type="predicted"/>
<evidence type="ECO:0000256" key="2">
    <source>
        <dbReference type="ARBA" id="ARBA00022692"/>
    </source>
</evidence>
<name>A0AAN5CHA9_9BILA</name>
<dbReference type="Gene3D" id="1.20.1070.10">
    <property type="entry name" value="Rhodopsin 7-helix transmembrane proteins"/>
    <property type="match status" value="1"/>
</dbReference>
<feature type="transmembrane region" description="Helical" evidence="5">
    <location>
        <begin position="30"/>
        <end position="53"/>
    </location>
</feature>
<evidence type="ECO:0000259" key="6">
    <source>
        <dbReference type="PROSITE" id="PS50262"/>
    </source>
</evidence>
<dbReference type="SUPFAM" id="SSF81321">
    <property type="entry name" value="Family A G protein-coupled receptor-like"/>
    <property type="match status" value="1"/>
</dbReference>
<feature type="domain" description="G-protein coupled receptors family 1 profile" evidence="6">
    <location>
        <begin position="45"/>
        <end position="168"/>
    </location>
</feature>
<feature type="transmembrane region" description="Helical" evidence="5">
    <location>
        <begin position="225"/>
        <end position="245"/>
    </location>
</feature>
<evidence type="ECO:0000256" key="1">
    <source>
        <dbReference type="ARBA" id="ARBA00004370"/>
    </source>
</evidence>
<keyword evidence="8" id="KW-1185">Reference proteome</keyword>
<dbReference type="PROSITE" id="PS50262">
    <property type="entry name" value="G_PROTEIN_RECEP_F1_2"/>
    <property type="match status" value="1"/>
</dbReference>
<feature type="transmembrane region" description="Helical" evidence="5">
    <location>
        <begin position="251"/>
        <end position="274"/>
    </location>
</feature>
<keyword evidence="4 5" id="KW-0472">Membrane</keyword>
<keyword evidence="2 5" id="KW-0812">Transmembrane</keyword>
<evidence type="ECO:0000256" key="5">
    <source>
        <dbReference type="SAM" id="Phobius"/>
    </source>
</evidence>
<dbReference type="GO" id="GO:0016020">
    <property type="term" value="C:membrane"/>
    <property type="evidence" value="ECO:0007669"/>
    <property type="project" value="UniProtKB-SubCell"/>
</dbReference>
<reference evidence="8" key="1">
    <citation type="submission" date="2022-10" db="EMBL/GenBank/DDBJ databases">
        <title>Genome assembly of Pristionchus species.</title>
        <authorList>
            <person name="Yoshida K."/>
            <person name="Sommer R.J."/>
        </authorList>
    </citation>
    <scope>NUCLEOTIDE SEQUENCE [LARGE SCALE GENOMIC DNA]</scope>
    <source>
        <strain evidence="8">RS5460</strain>
    </source>
</reference>
<organism evidence="7 8">
    <name type="scientific">Pristionchus mayeri</name>
    <dbReference type="NCBI Taxonomy" id="1317129"/>
    <lineage>
        <taxon>Eukaryota</taxon>
        <taxon>Metazoa</taxon>
        <taxon>Ecdysozoa</taxon>
        <taxon>Nematoda</taxon>
        <taxon>Chromadorea</taxon>
        <taxon>Rhabditida</taxon>
        <taxon>Rhabditina</taxon>
        <taxon>Diplogasteromorpha</taxon>
        <taxon>Diplogasteroidea</taxon>
        <taxon>Neodiplogasteridae</taxon>
        <taxon>Pristionchus</taxon>
    </lineage>
</organism>
<feature type="transmembrane region" description="Helical" evidence="5">
    <location>
        <begin position="65"/>
        <end position="89"/>
    </location>
</feature>
<dbReference type="EMBL" id="BTRK01000003">
    <property type="protein sequence ID" value="GMR43296.1"/>
    <property type="molecule type" value="Genomic_DNA"/>
</dbReference>
<sequence length="329" mass="37172">NNTTVTEEFTLDQLTLHAFLTLSARADDRLVIFLWSLPIVYGLGANSLVLVAILRCHAMRSIPSYFFIIEMCLCDLTILVISIALPLGYTVFRQAYIADPLSAANFVPWYVYNSCWWTFVLSLVIMAFNRLVCTISPHRYQNLFSARISLSLAVGAAIMGFLLGLPNLHSCCYLLWFPEFYSSSYYPMDSWYARFDQSFSAATTGIVVFCYSIVLIALRKTSKMVGVVSGVYVLTFSTWFLLPYTGSTSKWLYSFMTSLWFVQNATHPTIALVFNSKVRLWSVDTLRQLSLLPSPQVRAEVVHLFFGRDVIATPITTTISNRTSRASRG</sequence>
<protein>
    <recommendedName>
        <fullName evidence="6">G-protein coupled receptors family 1 profile domain-containing protein</fullName>
    </recommendedName>
</protein>
<dbReference type="GO" id="GO:0004930">
    <property type="term" value="F:G protein-coupled receptor activity"/>
    <property type="evidence" value="ECO:0007669"/>
    <property type="project" value="InterPro"/>
</dbReference>
<evidence type="ECO:0000313" key="8">
    <source>
        <dbReference type="Proteomes" id="UP001328107"/>
    </source>
</evidence>
<feature type="transmembrane region" description="Helical" evidence="5">
    <location>
        <begin position="109"/>
        <end position="129"/>
    </location>
</feature>
<keyword evidence="3 5" id="KW-1133">Transmembrane helix</keyword>
<feature type="transmembrane region" description="Helical" evidence="5">
    <location>
        <begin position="150"/>
        <end position="177"/>
    </location>
</feature>
<dbReference type="PRINTS" id="PR00237">
    <property type="entry name" value="GPCRRHODOPSN"/>
</dbReference>
<comment type="caution">
    <text evidence="7">The sequence shown here is derived from an EMBL/GenBank/DDBJ whole genome shotgun (WGS) entry which is preliminary data.</text>
</comment>
<gene>
    <name evidence="7" type="ORF">PMAYCL1PPCAC_13491</name>
</gene>
<dbReference type="Proteomes" id="UP001328107">
    <property type="component" value="Unassembled WGS sequence"/>
</dbReference>
<dbReference type="InterPro" id="IPR017452">
    <property type="entry name" value="GPCR_Rhodpsn_7TM"/>
</dbReference>
<evidence type="ECO:0000256" key="3">
    <source>
        <dbReference type="ARBA" id="ARBA00022989"/>
    </source>
</evidence>
<dbReference type="InterPro" id="IPR000276">
    <property type="entry name" value="GPCR_Rhodpsn"/>
</dbReference>
<dbReference type="PANTHER" id="PTHR22718">
    <property type="entry name" value="SERPENTINE RECEPTOR, CLASS X"/>
    <property type="match status" value="1"/>
</dbReference>
<comment type="subcellular location">
    <subcellularLocation>
        <location evidence="1">Membrane</location>
    </subcellularLocation>
</comment>
<dbReference type="AlphaFoldDB" id="A0AAN5CHA9"/>
<dbReference type="PANTHER" id="PTHR22718:SF34">
    <property type="entry name" value="G-PROTEIN COUPLED RECEPTORS FAMILY 1 PROFILE DOMAIN-CONTAINING PROTEIN"/>
    <property type="match status" value="1"/>
</dbReference>